<dbReference type="Pfam" id="PF20731">
    <property type="entry name" value="RE_NgoFVII_C"/>
    <property type="match status" value="1"/>
</dbReference>
<organism evidence="4 5">
    <name type="scientific">Vibrio ishigakensis</name>
    <dbReference type="NCBI Taxonomy" id="1481914"/>
    <lineage>
        <taxon>Bacteria</taxon>
        <taxon>Pseudomonadati</taxon>
        <taxon>Pseudomonadota</taxon>
        <taxon>Gammaproteobacteria</taxon>
        <taxon>Vibrionales</taxon>
        <taxon>Vibrionaceae</taxon>
        <taxon>Vibrio</taxon>
    </lineage>
</organism>
<dbReference type="SUPFAM" id="SSF56024">
    <property type="entry name" value="Phospholipase D/nuclease"/>
    <property type="match status" value="1"/>
</dbReference>
<dbReference type="EMBL" id="BBRZ01000009">
    <property type="protein sequence ID" value="GAM55024.1"/>
    <property type="molecule type" value="Genomic_DNA"/>
</dbReference>
<dbReference type="CDD" id="cd09117">
    <property type="entry name" value="PLDc_Bfil_DEXD_like"/>
    <property type="match status" value="1"/>
</dbReference>
<proteinExistence type="predicted"/>
<feature type="region of interest" description="Disordered" evidence="1">
    <location>
        <begin position="249"/>
        <end position="270"/>
    </location>
</feature>
<evidence type="ECO:0000313" key="5">
    <source>
        <dbReference type="Proteomes" id="UP000031671"/>
    </source>
</evidence>
<evidence type="ECO:0000313" key="4">
    <source>
        <dbReference type="EMBL" id="GAM55024.1"/>
    </source>
</evidence>
<evidence type="ECO:0000259" key="3">
    <source>
        <dbReference type="Pfam" id="PF20731"/>
    </source>
</evidence>
<evidence type="ECO:0000256" key="1">
    <source>
        <dbReference type="SAM" id="MobiDB-lite"/>
    </source>
</evidence>
<dbReference type="Proteomes" id="UP000031671">
    <property type="component" value="Unassembled WGS sequence"/>
</dbReference>
<dbReference type="RefSeq" id="WP_261834680.1">
    <property type="nucleotide sequence ID" value="NZ_AP024881.1"/>
</dbReference>
<keyword evidence="5" id="KW-1185">Reference proteome</keyword>
<feature type="domain" description="Restriction endonuclease type II NgoFVII N-terminal" evidence="2">
    <location>
        <begin position="15"/>
        <end position="161"/>
    </location>
</feature>
<gene>
    <name evidence="4" type="ORF">JCM19231_970</name>
</gene>
<accession>A0A0B8NWD0</accession>
<sequence length="357" mass="40228">MLYTNRSSEKFKTEFTQKANQAKSIHIASGYMGHSLVSELTPTLTKVAEQEICRVLIGMVFHKGLNKQQLDSLTKLDDALKNKNPESGVFISMKEYHGKIYRISNGIENTLYIGSSNFSTQGFSDRLECMAKIEDQNIINETDKYIDDLFSMNTTKRLNQVDLTQKSKSTISSLSQQADMDISNYEVLRNSFPSVNQAIGKLEIELRVDAQPNSGLNLFFAKGRLNRSTNTYQPRPWYEVELGVQKSDTQNSFYPPTTPNPTSPTSNSRNGTFTAYFERNGKYFKIKMVVSADFGKNIASHDDSGGRATLGKLLKGKLEDAGLLKYGDRITSDTLEQYGKTSITFHKFANGEYFLEF</sequence>
<dbReference type="Pfam" id="PF09565">
    <property type="entry name" value="RE_NgoFVII"/>
    <property type="match status" value="1"/>
</dbReference>
<name>A0A0B8NWD0_9VIBR</name>
<dbReference type="AlphaFoldDB" id="A0A0B8NWD0"/>
<dbReference type="InterPro" id="IPR048923">
    <property type="entry name" value="RE_NgoFVII_C"/>
</dbReference>
<protein>
    <recommendedName>
        <fullName evidence="6">NgoFVII family restriction endonuclease</fullName>
    </recommendedName>
</protein>
<evidence type="ECO:0000259" key="2">
    <source>
        <dbReference type="Pfam" id="PF09565"/>
    </source>
</evidence>
<dbReference type="Gene3D" id="3.30.870.10">
    <property type="entry name" value="Endonuclease Chain A"/>
    <property type="match status" value="1"/>
</dbReference>
<reference evidence="4 5" key="2">
    <citation type="submission" date="2015-01" db="EMBL/GenBank/DDBJ databases">
        <authorList>
            <consortium name="NBRP consortium"/>
            <person name="Sawabe T."/>
            <person name="Meirelles P."/>
            <person name="Feng G."/>
            <person name="Sayaka M."/>
            <person name="Hattori M."/>
            <person name="Ohkuma M."/>
        </authorList>
    </citation>
    <scope>NUCLEOTIDE SEQUENCE [LARGE SCALE GENOMIC DNA]</scope>
    <source>
        <strain evidence="5">JCM 19231</strain>
    </source>
</reference>
<dbReference type="InterPro" id="IPR019065">
    <property type="entry name" value="RE_NgoFVII_N"/>
</dbReference>
<evidence type="ECO:0008006" key="6">
    <source>
        <dbReference type="Google" id="ProtNLM"/>
    </source>
</evidence>
<comment type="caution">
    <text evidence="4">The sequence shown here is derived from an EMBL/GenBank/DDBJ whole genome shotgun (WGS) entry which is preliminary data.</text>
</comment>
<reference evidence="4 5" key="1">
    <citation type="submission" date="2015-01" db="EMBL/GenBank/DDBJ databases">
        <title>Vibrio sp. C1 JCM 19231 whole genome shotgun sequence.</title>
        <authorList>
            <person name="Sawabe T."/>
            <person name="Meirelles P."/>
            <person name="Feng G."/>
            <person name="Sayaka M."/>
            <person name="Hattori M."/>
            <person name="Ohkuma M."/>
        </authorList>
    </citation>
    <scope>NUCLEOTIDE SEQUENCE [LARGE SCALE GENOMIC DNA]</scope>
    <source>
        <strain evidence="5">JCM 19231</strain>
    </source>
</reference>
<feature type="domain" description="Restriction endonuclease type II NgoFVII C-terminal B3-like DNA-binding" evidence="3">
    <location>
        <begin position="204"/>
        <end position="347"/>
    </location>
</feature>